<sequence length="145" mass="16124">MSCLLCRSTKMFMKDDEEKCLRVVQITVVHGVSKLNERSTVQEGDTWRDVGPVGVRRTCSCTAWESMRCCKGVRVFDNACITGMVLEVVDLGFRLILTDGELGVACPARSPARSCHGMGHVFLVTNLENSRFTNSMPRMVEVQCS</sequence>
<evidence type="ECO:0000313" key="1">
    <source>
        <dbReference type="EMBL" id="CAK9156140.1"/>
    </source>
</evidence>
<accession>A0ABC8SG85</accession>
<keyword evidence="2" id="KW-1185">Reference proteome</keyword>
<dbReference type="EMBL" id="CAUOFW020002795">
    <property type="protein sequence ID" value="CAK9156140.1"/>
    <property type="molecule type" value="Genomic_DNA"/>
</dbReference>
<organism evidence="1 2">
    <name type="scientific">Ilex paraguariensis</name>
    <name type="common">yerba mate</name>
    <dbReference type="NCBI Taxonomy" id="185542"/>
    <lineage>
        <taxon>Eukaryota</taxon>
        <taxon>Viridiplantae</taxon>
        <taxon>Streptophyta</taxon>
        <taxon>Embryophyta</taxon>
        <taxon>Tracheophyta</taxon>
        <taxon>Spermatophyta</taxon>
        <taxon>Magnoliopsida</taxon>
        <taxon>eudicotyledons</taxon>
        <taxon>Gunneridae</taxon>
        <taxon>Pentapetalae</taxon>
        <taxon>asterids</taxon>
        <taxon>campanulids</taxon>
        <taxon>Aquifoliales</taxon>
        <taxon>Aquifoliaceae</taxon>
        <taxon>Ilex</taxon>
    </lineage>
</organism>
<reference evidence="1 2" key="1">
    <citation type="submission" date="2024-02" db="EMBL/GenBank/DDBJ databases">
        <authorList>
            <person name="Vignale AGUSTIN F."/>
            <person name="Sosa J E."/>
            <person name="Modenutti C."/>
        </authorList>
    </citation>
    <scope>NUCLEOTIDE SEQUENCE [LARGE SCALE GENOMIC DNA]</scope>
</reference>
<comment type="caution">
    <text evidence="1">The sequence shown here is derived from an EMBL/GenBank/DDBJ whole genome shotgun (WGS) entry which is preliminary data.</text>
</comment>
<evidence type="ECO:0000313" key="2">
    <source>
        <dbReference type="Proteomes" id="UP001642360"/>
    </source>
</evidence>
<gene>
    <name evidence="1" type="ORF">ILEXP_LOCUS24546</name>
</gene>
<dbReference type="AlphaFoldDB" id="A0ABC8SG85"/>
<dbReference type="Proteomes" id="UP001642360">
    <property type="component" value="Unassembled WGS sequence"/>
</dbReference>
<protein>
    <submittedName>
        <fullName evidence="1">Uncharacterized protein</fullName>
    </submittedName>
</protein>
<name>A0ABC8SG85_9AQUA</name>
<proteinExistence type="predicted"/>